<protein>
    <recommendedName>
        <fullName evidence="9">Neuroblastoma-amplified sequence</fullName>
    </recommendedName>
</protein>
<dbReference type="InterPro" id="IPR036322">
    <property type="entry name" value="WD40_repeat_dom_sf"/>
</dbReference>
<evidence type="ECO:0000313" key="8">
    <source>
        <dbReference type="Proteomes" id="UP001153321"/>
    </source>
</evidence>
<proteinExistence type="predicted"/>
<dbReference type="InterPro" id="IPR029145">
    <property type="entry name" value="NBAS_N"/>
</dbReference>
<accession>A0A9P0N2N7</accession>
<dbReference type="Pfam" id="PF08314">
    <property type="entry name" value="Sec39"/>
    <property type="match status" value="1"/>
</dbReference>
<gene>
    <name evidence="7" type="ORF">SPLIT_LOCUS4739</name>
</gene>
<comment type="subcellular location">
    <subcellularLocation>
        <location evidence="1">Endoplasmic reticulum</location>
    </subcellularLocation>
</comment>
<evidence type="ECO:0008006" key="9">
    <source>
        <dbReference type="Google" id="ProtNLM"/>
    </source>
</evidence>
<dbReference type="SUPFAM" id="SSF50978">
    <property type="entry name" value="WD40 repeat-like"/>
    <property type="match status" value="1"/>
</dbReference>
<name>A0A9P0N2N7_SPOLI</name>
<sequence>MDEKKSILHELYVFSEWKPEPEYIQKPDSILPENISALWRWVNFLGPKKNLLDAVTAHLEKQQKWHIALGDEGKVIAVLTDNILEIRTKRSEYATIAARTTVSRDAYPQWRKLVWSPDCSLVVLAYGNGVVSFFDLTASNLFNIPTDCSRPGGLECTDNTHAVADIIFMPLRVKDTKWNWEVLVVTYDGRLRGFLVSQTDACKLHHSFRFPAGVAALRYCESHSTMYVAGVPRGPAKAFIVRMELSPDGTRLVCLHCNGDVSVWRLPLLKLECRWALATQPHHDLRNPLAGDEKPGNKKDLTAFYPADINWWSNEEIIVSRFSGAVTICDIETMANILGKKPEFFQGAPQITRAHGGTAMVLECEGHVLPARTARSDPAMEVVKIETDSEDTMLELAKELIKSVLYAITDIETFQPKPRRITVVSRVYRLLGLKSTTPTELFSRKIESGAYGEALALADRFQLDSDLVYQQQWRKNPVSSDAIHNYLSKVSKKIWAVHQCVDRLPESLPAAKELLQFGLQLTNDTILAEINAGRAGRAAALGAADVLPRHLNAYTAELLRCRHVMLFYQERLQLYEKQLNIRSIWSSNWSEDSSPDSETAVASAGDVAAWYERRARAIERRSGLVSHALALLRPAAAAGLPGLERVLFHLTTLDVLVYDVNVEGVSLDQLQNMSTLEVCSVLMKMSTPQTFVSDLKQFVVPYLKRCESLSKCNDSCVTGLIAYLESISVEDLSPILLVLQSPAEFELDVRTHLELVERCLFAHTGTDQLDKACDLLHTLLKESDGSISSSSLVRRVRCVERLVAGSERLSVRGVLVPPRELVRLRDEPQRAAQLLTKLARSLALREEKPTPQDWDKLLKDLLELQSTLFCRVAKDKCYEIYALALLTSGDAGSIKLARSVLTCSPLERAAQVPHPASVALVSAAATEYFNSANSLVDPALELAKEGQVLQLAAARAMAGGGAGGAAAVELARRLAALRFAPAAGLLSAVGRAAQAHADAATRRQLLAAALAHCPAADIEANLRDRMALELESLQQMGVTLREHSSLSERWPSTDDEFADAVTTPMVEKKDLVPAQSDVKIPLFNYLLDTFQNKFAISDNKPAASSGAEPSAAQCQEFYQSLYPELGVSPCYYRYDRFSLPDATDGPLAVGQNVLKWFYIQNCLEEELDYKLLVSGEAALAEHVVGVLRPDNVALLSKLLRTLPPALAAPLSLPAIYAKWLTRHFFSVPSNAPSKKWMQQYRQCASYFNKLAKHELVQFVEDTCFSDEAIQRGPACSEQSWAAGQEQSWAGVGQELARWARFLDILHSDTVQHLLRSAALPALHVWPEVEKSHGDPERLVDCLARGLLQAELRAGVLARLLQVLHVPARPDQLLQHAARHCRSASDSRSLHCEYVHHLLADKSDQTENLMLIKLLLQRPVLAEEEVNWLADNVAPESVINAIWVLLLSKSEHFKDNILNLALQHKIFLQNHEVDEDLLKELLDNGMFIKLVSCPLYSSFINYIMSKQAAGGEAAAYSAQWAAGELARAGLAAEAGQLRLAAAGLPAALRGFSQAVAAGMAESARAFAYCKDVLDD</sequence>
<reference evidence="7" key="1">
    <citation type="submission" date="2022-02" db="EMBL/GenBank/DDBJ databases">
        <authorList>
            <person name="King R."/>
        </authorList>
    </citation>
    <scope>NUCLEOTIDE SEQUENCE</scope>
</reference>
<dbReference type="Proteomes" id="UP001153321">
    <property type="component" value="Chromosome 2"/>
</dbReference>
<dbReference type="InterPro" id="IPR013244">
    <property type="entry name" value="Sec39_domain"/>
</dbReference>
<dbReference type="EMBL" id="LR824533">
    <property type="protein sequence ID" value="CAH1639382.1"/>
    <property type="molecule type" value="Genomic_DNA"/>
</dbReference>
<evidence type="ECO:0000313" key="7">
    <source>
        <dbReference type="EMBL" id="CAH1639382.1"/>
    </source>
</evidence>
<keyword evidence="2" id="KW-0813">Transport</keyword>
<keyword evidence="3" id="KW-0256">Endoplasmic reticulum</keyword>
<organism evidence="7 8">
    <name type="scientific">Spodoptera littoralis</name>
    <name type="common">Egyptian cotton leafworm</name>
    <dbReference type="NCBI Taxonomy" id="7109"/>
    <lineage>
        <taxon>Eukaryota</taxon>
        <taxon>Metazoa</taxon>
        <taxon>Ecdysozoa</taxon>
        <taxon>Arthropoda</taxon>
        <taxon>Hexapoda</taxon>
        <taxon>Insecta</taxon>
        <taxon>Pterygota</taxon>
        <taxon>Neoptera</taxon>
        <taxon>Endopterygota</taxon>
        <taxon>Lepidoptera</taxon>
        <taxon>Glossata</taxon>
        <taxon>Ditrysia</taxon>
        <taxon>Noctuoidea</taxon>
        <taxon>Noctuidae</taxon>
        <taxon>Amphipyrinae</taxon>
        <taxon>Spodoptera</taxon>
    </lineage>
</organism>
<feature type="domain" description="Neuroblastoma-amplified sequence N-terminal" evidence="6">
    <location>
        <begin position="65"/>
        <end position="231"/>
    </location>
</feature>
<dbReference type="GO" id="GO:0070939">
    <property type="term" value="C:Dsl1/NZR complex"/>
    <property type="evidence" value="ECO:0007669"/>
    <property type="project" value="TreeGrafter"/>
</dbReference>
<evidence type="ECO:0000256" key="4">
    <source>
        <dbReference type="ARBA" id="ARBA00022927"/>
    </source>
</evidence>
<dbReference type="GO" id="GO:0000149">
    <property type="term" value="F:SNARE binding"/>
    <property type="evidence" value="ECO:0007669"/>
    <property type="project" value="TreeGrafter"/>
</dbReference>
<dbReference type="InterPro" id="IPR015943">
    <property type="entry name" value="WD40/YVTN_repeat-like_dom_sf"/>
</dbReference>
<keyword evidence="8" id="KW-1185">Reference proteome</keyword>
<dbReference type="Gene3D" id="2.130.10.10">
    <property type="entry name" value="YVTN repeat-like/Quinoprotein amine dehydrogenase"/>
    <property type="match status" value="1"/>
</dbReference>
<feature type="domain" description="Sec39" evidence="5">
    <location>
        <begin position="596"/>
        <end position="708"/>
    </location>
</feature>
<dbReference type="GO" id="GO:0015031">
    <property type="term" value="P:protein transport"/>
    <property type="evidence" value="ECO:0007669"/>
    <property type="project" value="UniProtKB-KW"/>
</dbReference>
<dbReference type="PANTHER" id="PTHR15922">
    <property type="entry name" value="NEUROBLASTOMA-AMPLIFIED SEQUENCE"/>
    <property type="match status" value="1"/>
</dbReference>
<evidence type="ECO:0000256" key="2">
    <source>
        <dbReference type="ARBA" id="ARBA00022448"/>
    </source>
</evidence>
<dbReference type="PANTHER" id="PTHR15922:SF2">
    <property type="entry name" value="NBAS SUBUNIT OF NRZ TETHERING COMPLEX"/>
    <property type="match status" value="1"/>
</dbReference>
<dbReference type="GO" id="GO:0006890">
    <property type="term" value="P:retrograde vesicle-mediated transport, Golgi to endoplasmic reticulum"/>
    <property type="evidence" value="ECO:0007669"/>
    <property type="project" value="InterPro"/>
</dbReference>
<evidence type="ECO:0000259" key="5">
    <source>
        <dbReference type="Pfam" id="PF08314"/>
    </source>
</evidence>
<evidence type="ECO:0000259" key="6">
    <source>
        <dbReference type="Pfam" id="PF15492"/>
    </source>
</evidence>
<dbReference type="Pfam" id="PF15492">
    <property type="entry name" value="Nbas_N"/>
    <property type="match status" value="2"/>
</dbReference>
<keyword evidence="4" id="KW-0653">Protein transport</keyword>
<evidence type="ECO:0000256" key="1">
    <source>
        <dbReference type="ARBA" id="ARBA00004240"/>
    </source>
</evidence>
<evidence type="ECO:0000256" key="3">
    <source>
        <dbReference type="ARBA" id="ARBA00022824"/>
    </source>
</evidence>
<feature type="domain" description="Neuroblastoma-amplified sequence N-terminal" evidence="6">
    <location>
        <begin position="240"/>
        <end position="288"/>
    </location>
</feature>